<protein>
    <recommendedName>
        <fullName evidence="2">Pyridoxal phosphate homeostasis protein</fullName>
        <shortName evidence="2">PLP homeostasis protein</shortName>
    </recommendedName>
</protein>
<comment type="cofactor">
    <cofactor evidence="3">
        <name>pyridoxal 5'-phosphate</name>
        <dbReference type="ChEBI" id="CHEBI:597326"/>
    </cofactor>
</comment>
<dbReference type="PIRSF" id="PIRSF004848">
    <property type="entry name" value="YBL036c_PLPDEIII"/>
    <property type="match status" value="1"/>
</dbReference>
<dbReference type="Gene3D" id="3.20.20.10">
    <property type="entry name" value="Alanine racemase"/>
    <property type="match status" value="1"/>
</dbReference>
<evidence type="ECO:0000256" key="2">
    <source>
        <dbReference type="HAMAP-Rule" id="MF_02087"/>
    </source>
</evidence>
<organism evidence="6 7">
    <name type="scientific">Floccifex porci</name>
    <dbReference type="NCBI Taxonomy" id="2606629"/>
    <lineage>
        <taxon>Bacteria</taxon>
        <taxon>Bacillati</taxon>
        <taxon>Bacillota</taxon>
        <taxon>Erysipelotrichia</taxon>
        <taxon>Erysipelotrichales</taxon>
        <taxon>Erysipelotrichaceae</taxon>
        <taxon>Floccifex</taxon>
    </lineage>
</organism>
<dbReference type="InterPro" id="IPR001608">
    <property type="entry name" value="Ala_racemase_N"/>
</dbReference>
<dbReference type="NCBIfam" id="TIGR00044">
    <property type="entry name" value="YggS family pyridoxal phosphate-dependent enzyme"/>
    <property type="match status" value="1"/>
</dbReference>
<dbReference type="FunFam" id="3.20.20.10:FF:000018">
    <property type="entry name" value="Pyridoxal phosphate homeostasis protein"/>
    <property type="match status" value="1"/>
</dbReference>
<dbReference type="InterPro" id="IPR029066">
    <property type="entry name" value="PLP-binding_barrel"/>
</dbReference>
<reference evidence="6 7" key="1">
    <citation type="submission" date="2019-08" db="EMBL/GenBank/DDBJ databases">
        <title>In-depth cultivation of the pig gut microbiome towards novel bacterial diversity and tailored functional studies.</title>
        <authorList>
            <person name="Wylensek D."/>
            <person name="Hitch T.C.A."/>
            <person name="Clavel T."/>
        </authorList>
    </citation>
    <scope>NUCLEOTIDE SEQUENCE [LARGE SCALE GENOMIC DNA]</scope>
    <source>
        <strain evidence="6 7">LKV-178-WT-2G</strain>
    </source>
</reference>
<dbReference type="Pfam" id="PF01168">
    <property type="entry name" value="Ala_racemase_N"/>
    <property type="match status" value="1"/>
</dbReference>
<accession>A0A7X2N1W6</accession>
<feature type="domain" description="Alanine racemase N-terminal" evidence="5">
    <location>
        <begin position="13"/>
        <end position="219"/>
    </location>
</feature>
<feature type="modified residue" description="N6-(pyridoxal phosphate)lysine" evidence="2 3">
    <location>
        <position position="34"/>
    </location>
</feature>
<keyword evidence="7" id="KW-1185">Reference proteome</keyword>
<dbReference type="PANTHER" id="PTHR10146">
    <property type="entry name" value="PROLINE SYNTHETASE CO-TRANSCRIBED BACTERIAL HOMOLOG PROTEIN"/>
    <property type="match status" value="1"/>
</dbReference>
<proteinExistence type="inferred from homology"/>
<evidence type="ECO:0000313" key="7">
    <source>
        <dbReference type="Proteomes" id="UP000470082"/>
    </source>
</evidence>
<gene>
    <name evidence="6" type="ORF">FYJ50_02215</name>
</gene>
<evidence type="ECO:0000259" key="5">
    <source>
        <dbReference type="Pfam" id="PF01168"/>
    </source>
</evidence>
<dbReference type="Proteomes" id="UP000470082">
    <property type="component" value="Unassembled WGS sequence"/>
</dbReference>
<sequence>MIFVLQYQKVINMNIEMIETLKKLENVQVVAVSKTRTKEEIDEVAKLGLTTFGENKVQEFVEKYDPKYKWHIIGHLQTNKVKYIVGKVDVIESLDSVKLAKEIEKQASKHNVIQECYVQIKISNDENKTGLPIEDAILFLKECEAFPHIKITGLMCVASNTEEESIVINEFDQMNELFKLVKKMYPDMHYLSMGMSDDYLLALKHGSNTIRIGSSIFGKRNYQI</sequence>
<evidence type="ECO:0000313" key="6">
    <source>
        <dbReference type="EMBL" id="MSS00943.1"/>
    </source>
</evidence>
<evidence type="ECO:0000256" key="3">
    <source>
        <dbReference type="PIRSR" id="PIRSR004848-1"/>
    </source>
</evidence>
<dbReference type="CDD" id="cd00635">
    <property type="entry name" value="PLPDE_III_YBL036c_like"/>
    <property type="match status" value="1"/>
</dbReference>
<dbReference type="AlphaFoldDB" id="A0A7X2N1W6"/>
<evidence type="ECO:0000256" key="1">
    <source>
        <dbReference type="ARBA" id="ARBA00022898"/>
    </source>
</evidence>
<dbReference type="RefSeq" id="WP_154459410.1">
    <property type="nucleotide sequence ID" value="NZ_VUMM01000002.1"/>
</dbReference>
<keyword evidence="1 2" id="KW-0663">Pyridoxal phosphate</keyword>
<comment type="similarity">
    <text evidence="2 4">Belongs to the pyridoxal phosphate-binding protein YggS/PROSC family.</text>
</comment>
<dbReference type="HAMAP" id="MF_02087">
    <property type="entry name" value="PLP_homeostasis"/>
    <property type="match status" value="1"/>
</dbReference>
<dbReference type="GO" id="GO:0030170">
    <property type="term" value="F:pyridoxal phosphate binding"/>
    <property type="evidence" value="ECO:0007669"/>
    <property type="project" value="UniProtKB-UniRule"/>
</dbReference>
<dbReference type="EMBL" id="VUMM01000002">
    <property type="protein sequence ID" value="MSS00943.1"/>
    <property type="molecule type" value="Genomic_DNA"/>
</dbReference>
<dbReference type="InterPro" id="IPR011078">
    <property type="entry name" value="PyrdxlP_homeostasis"/>
</dbReference>
<evidence type="ECO:0000256" key="4">
    <source>
        <dbReference type="RuleBase" id="RU004514"/>
    </source>
</evidence>
<dbReference type="SUPFAM" id="SSF51419">
    <property type="entry name" value="PLP-binding barrel"/>
    <property type="match status" value="1"/>
</dbReference>
<comment type="function">
    <text evidence="2">Pyridoxal 5'-phosphate (PLP)-binding protein, which is involved in PLP homeostasis.</text>
</comment>
<dbReference type="PANTHER" id="PTHR10146:SF14">
    <property type="entry name" value="PYRIDOXAL PHOSPHATE HOMEOSTASIS PROTEIN"/>
    <property type="match status" value="1"/>
</dbReference>
<name>A0A7X2N1W6_9FIRM</name>
<comment type="caution">
    <text evidence="6">The sequence shown here is derived from an EMBL/GenBank/DDBJ whole genome shotgun (WGS) entry which is preliminary data.</text>
</comment>